<evidence type="ECO:0000313" key="3">
    <source>
        <dbReference type="EMBL" id="GGO63982.1"/>
    </source>
</evidence>
<dbReference type="GO" id="GO:0030153">
    <property type="term" value="P:bacteriocin immunity"/>
    <property type="evidence" value="ECO:0007669"/>
    <property type="project" value="InterPro"/>
</dbReference>
<sequence length="165" mass="18201">MLCVQEAVELSVKTSRFVSRLDKGLLPLVLFFPVFLVCLGGWLTTLSPWIGAAAIVLGIVHILVSLVYLWPCYYLLTEHQLVVRCGLTKLCIAYKDIHRVEACNASLPSPALSLRRLLIESSHGVLLVSPVDRSKFQQELSLRMHGRFVGPAGGTDEAELEPTSD</sequence>
<keyword evidence="1" id="KW-0472">Membrane</keyword>
<protein>
    <recommendedName>
        <fullName evidence="2">Uncharacterized protein YyaB-like PH domain-containing protein</fullName>
    </recommendedName>
</protein>
<accession>A0A917YQL0</accession>
<reference evidence="3" key="2">
    <citation type="submission" date="2020-09" db="EMBL/GenBank/DDBJ databases">
        <authorList>
            <person name="Sun Q."/>
            <person name="Zhou Y."/>
        </authorList>
    </citation>
    <scope>NUCLEOTIDE SEQUENCE</scope>
    <source>
        <strain evidence="3">CGMCC 1.7086</strain>
    </source>
</reference>
<evidence type="ECO:0000259" key="2">
    <source>
        <dbReference type="Pfam" id="PF06713"/>
    </source>
</evidence>
<feature type="domain" description="Uncharacterized protein YyaB-like PH" evidence="2">
    <location>
        <begin position="72"/>
        <end position="141"/>
    </location>
</feature>
<dbReference type="InterPro" id="IPR009589">
    <property type="entry name" value="PH_YyaB-like"/>
</dbReference>
<comment type="caution">
    <text evidence="3">The sequence shown here is derived from an EMBL/GenBank/DDBJ whole genome shotgun (WGS) entry which is preliminary data.</text>
</comment>
<keyword evidence="1" id="KW-1133">Transmembrane helix</keyword>
<feature type="transmembrane region" description="Helical" evidence="1">
    <location>
        <begin position="25"/>
        <end position="43"/>
    </location>
</feature>
<dbReference type="Proteomes" id="UP000606935">
    <property type="component" value="Unassembled WGS sequence"/>
</dbReference>
<gene>
    <name evidence="3" type="ORF">GCM10010982_02310</name>
</gene>
<proteinExistence type="predicted"/>
<dbReference type="Pfam" id="PF06713">
    <property type="entry name" value="bPH_4"/>
    <property type="match status" value="1"/>
</dbReference>
<dbReference type="AlphaFoldDB" id="A0A917YQL0"/>
<feature type="transmembrane region" description="Helical" evidence="1">
    <location>
        <begin position="49"/>
        <end position="70"/>
    </location>
</feature>
<dbReference type="EMBL" id="BMLS01000001">
    <property type="protein sequence ID" value="GGO63982.1"/>
    <property type="molecule type" value="Genomic_DNA"/>
</dbReference>
<organism evidence="3 4">
    <name type="scientific">Bowmanella pacifica</name>
    <dbReference type="NCBI Taxonomy" id="502051"/>
    <lineage>
        <taxon>Bacteria</taxon>
        <taxon>Pseudomonadati</taxon>
        <taxon>Pseudomonadota</taxon>
        <taxon>Gammaproteobacteria</taxon>
        <taxon>Alteromonadales</taxon>
        <taxon>Alteromonadaceae</taxon>
        <taxon>Bowmanella</taxon>
    </lineage>
</organism>
<keyword evidence="4" id="KW-1185">Reference proteome</keyword>
<reference evidence="3" key="1">
    <citation type="journal article" date="2014" name="Int. J. Syst. Evol. Microbiol.">
        <title>Complete genome sequence of Corynebacterium casei LMG S-19264T (=DSM 44701T), isolated from a smear-ripened cheese.</title>
        <authorList>
            <consortium name="US DOE Joint Genome Institute (JGI-PGF)"/>
            <person name="Walter F."/>
            <person name="Albersmeier A."/>
            <person name="Kalinowski J."/>
            <person name="Ruckert C."/>
        </authorList>
    </citation>
    <scope>NUCLEOTIDE SEQUENCE</scope>
    <source>
        <strain evidence="3">CGMCC 1.7086</strain>
    </source>
</reference>
<keyword evidence="1" id="KW-0812">Transmembrane</keyword>
<evidence type="ECO:0000256" key="1">
    <source>
        <dbReference type="SAM" id="Phobius"/>
    </source>
</evidence>
<name>A0A917YQL0_9ALTE</name>
<evidence type="ECO:0000313" key="4">
    <source>
        <dbReference type="Proteomes" id="UP000606935"/>
    </source>
</evidence>